<evidence type="ECO:0000256" key="1">
    <source>
        <dbReference type="ARBA" id="ARBA00022801"/>
    </source>
</evidence>
<reference evidence="4 5" key="1">
    <citation type="submission" date="2018-08" db="EMBL/GenBank/DDBJ databases">
        <authorList>
            <person name="Khan S.A."/>
            <person name="Jeon C.O."/>
            <person name="Chun B.H."/>
            <person name="Jeong S.E."/>
        </authorList>
    </citation>
    <scope>NUCLEOTIDE SEQUENCE [LARGE SCALE GENOMIC DNA]</scope>
    <source>
        <strain evidence="4 5">S-16</strain>
    </source>
</reference>
<dbReference type="Pfam" id="PF00326">
    <property type="entry name" value="Peptidase_S9"/>
    <property type="match status" value="1"/>
</dbReference>
<keyword evidence="5" id="KW-1185">Reference proteome</keyword>
<dbReference type="SUPFAM" id="SSF53474">
    <property type="entry name" value="alpha/beta-Hydrolases"/>
    <property type="match status" value="1"/>
</dbReference>
<dbReference type="PANTHER" id="PTHR42776:SF27">
    <property type="entry name" value="DIPEPTIDYL PEPTIDASE FAMILY MEMBER 6"/>
    <property type="match status" value="1"/>
</dbReference>
<dbReference type="Gene3D" id="2.120.10.30">
    <property type="entry name" value="TolB, C-terminal domain"/>
    <property type="match status" value="1"/>
</dbReference>
<accession>A0A3N7HW01</accession>
<gene>
    <name evidence="4" type="ORF">DZC73_02935</name>
</gene>
<feature type="domain" description="Peptidase S9 prolyl oligopeptidase catalytic" evidence="3">
    <location>
        <begin position="456"/>
        <end position="666"/>
    </location>
</feature>
<evidence type="ECO:0000256" key="2">
    <source>
        <dbReference type="SAM" id="SignalP"/>
    </source>
</evidence>
<dbReference type="PANTHER" id="PTHR42776">
    <property type="entry name" value="SERINE PEPTIDASE S9 FAMILY MEMBER"/>
    <property type="match status" value="1"/>
</dbReference>
<organism evidence="4 5">
    <name type="scientific">Piscinibacter terrae</name>
    <dbReference type="NCBI Taxonomy" id="2496871"/>
    <lineage>
        <taxon>Bacteria</taxon>
        <taxon>Pseudomonadati</taxon>
        <taxon>Pseudomonadota</taxon>
        <taxon>Betaproteobacteria</taxon>
        <taxon>Burkholderiales</taxon>
        <taxon>Sphaerotilaceae</taxon>
        <taxon>Piscinibacter</taxon>
    </lineage>
</organism>
<dbReference type="Proteomes" id="UP000267464">
    <property type="component" value="Unassembled WGS sequence"/>
</dbReference>
<dbReference type="AlphaFoldDB" id="A0A3N7HW01"/>
<evidence type="ECO:0000313" key="5">
    <source>
        <dbReference type="Proteomes" id="UP000267464"/>
    </source>
</evidence>
<dbReference type="Gene3D" id="3.40.50.1820">
    <property type="entry name" value="alpha/beta hydrolase"/>
    <property type="match status" value="1"/>
</dbReference>
<dbReference type="InterPro" id="IPR001375">
    <property type="entry name" value="Peptidase_S9_cat"/>
</dbReference>
<dbReference type="GO" id="GO:0006508">
    <property type="term" value="P:proteolysis"/>
    <property type="evidence" value="ECO:0007669"/>
    <property type="project" value="InterPro"/>
</dbReference>
<comment type="caution">
    <text evidence="4">The sequence shown here is derived from an EMBL/GenBank/DDBJ whole genome shotgun (WGS) entry which is preliminary data.</text>
</comment>
<feature type="chain" id="PRO_5018299377" evidence="2">
    <location>
        <begin position="34"/>
        <end position="678"/>
    </location>
</feature>
<feature type="signal peptide" evidence="2">
    <location>
        <begin position="1"/>
        <end position="33"/>
    </location>
</feature>
<dbReference type="InterPro" id="IPR011044">
    <property type="entry name" value="Quino_amine_DH_bsu"/>
</dbReference>
<protein>
    <submittedName>
        <fullName evidence="4">S9 family peptidase</fullName>
    </submittedName>
</protein>
<evidence type="ECO:0000259" key="3">
    <source>
        <dbReference type="Pfam" id="PF00326"/>
    </source>
</evidence>
<dbReference type="GO" id="GO:0004252">
    <property type="term" value="F:serine-type endopeptidase activity"/>
    <property type="evidence" value="ECO:0007669"/>
    <property type="project" value="TreeGrafter"/>
</dbReference>
<dbReference type="EMBL" id="QUSW01000001">
    <property type="protein sequence ID" value="RQP26023.1"/>
    <property type="molecule type" value="Genomic_DNA"/>
</dbReference>
<dbReference type="SUPFAM" id="SSF50969">
    <property type="entry name" value="YVTN repeat-like/Quinoprotein amine dehydrogenase"/>
    <property type="match status" value="1"/>
</dbReference>
<evidence type="ECO:0000313" key="4">
    <source>
        <dbReference type="EMBL" id="RQP26023.1"/>
    </source>
</evidence>
<keyword evidence="2" id="KW-0732">Signal</keyword>
<dbReference type="InterPro" id="IPR029058">
    <property type="entry name" value="AB_hydrolase_fold"/>
</dbReference>
<proteinExistence type="predicted"/>
<keyword evidence="1" id="KW-0378">Hydrolase</keyword>
<name>A0A3N7HW01_9BURK</name>
<sequence>MGDMGMNLGFIKRAVWPLAAAALLCVSSVRAQAPVEEIPIETLFKKPAFTGLVLSPDQKFMAALMPSNGRSNLAVIDLENRKAVRLTNFRDLDVLQPRWVNNERIAFTLVDMQGIETRNTGGLFAIDRDGSRERMLVEPMDGGSSVKFVWRTTRILGRIKGNKEEVLVEANDRNVETADIYRMNTLSGRKTLVTDRGPGHVVRWVLDDDMAPRATFNHDSKKNRWWFSLLKGGEWVTAAQWDEQLRDVVIPMAFDPQDSNTLYVASNVGRDTLALFKYDVQAGKLGELVFGDARYDIASFGLIGEALGEGGNLIFAGTEESPGKLVGISYQADKPRRYFFDEAAARTQAMVDASLPGMNNSFSLSASTTLVFSRSDTNPGQYFLFDRDKRRLEDTGIRVRPDIDPKKMAPMMPVSWTARDGVRIDGYLTLPKNYVKGSPVPLILHPHGGPWAKDNWQYNAEVQFMANRGYAVLQPNFRGSTGYGANHLRLSYKHWGDTMIDDMIDGVEWAIKEGYADRKRVAVYGASYGGYATLQAMVRRPDLFKWGVNYVGVTDMAVHQDTQPAQLYSDFSDLAKIINGDQSADKDLFEKQSPARHVDKIAAPVFHAYGGEDRNVDFANGRTIKSAFDKAKKPFEWMFVSDEAHGYRQDANVFEFYNRFDKFMKANTPAVAPMASTK</sequence>
<dbReference type="InterPro" id="IPR011042">
    <property type="entry name" value="6-blade_b-propeller_TolB-like"/>
</dbReference>
<reference evidence="4 5" key="2">
    <citation type="submission" date="2018-12" db="EMBL/GenBank/DDBJ databases">
        <title>Rhizobacter gummiphilus sp. nov., a rubber-degrading bacterium isolated from the soil of a botanical garden in Japan.</title>
        <authorList>
            <person name="Shunsuke S.S."/>
        </authorList>
    </citation>
    <scope>NUCLEOTIDE SEQUENCE [LARGE SCALE GENOMIC DNA]</scope>
    <source>
        <strain evidence="4 5">S-16</strain>
    </source>
</reference>